<evidence type="ECO:0000313" key="2">
    <source>
        <dbReference type="Proteomes" id="UP000695022"/>
    </source>
</evidence>
<organism evidence="2 3">
    <name type="scientific">Priapulus caudatus</name>
    <name type="common">Priapulid worm</name>
    <dbReference type="NCBI Taxonomy" id="37621"/>
    <lineage>
        <taxon>Eukaryota</taxon>
        <taxon>Metazoa</taxon>
        <taxon>Ecdysozoa</taxon>
        <taxon>Scalidophora</taxon>
        <taxon>Priapulida</taxon>
        <taxon>Priapulimorpha</taxon>
        <taxon>Priapulimorphida</taxon>
        <taxon>Priapulidae</taxon>
        <taxon>Priapulus</taxon>
    </lineage>
</organism>
<proteinExistence type="predicted"/>
<dbReference type="GeneID" id="106815983"/>
<sequence length="305" mass="34278">MDNLADFPLPVWSVDFSTDIPPLEDVPAVADWLSTRTRSLNIKKGDRDKVDTTTNKYDAQSQTASAAKKQMPSSSKKKCEKDTFGGLPKGFLNSKKQTRTNTGIKCLNAQTPCAKKSPLLIAEVQEALKDDQPPSSNAWMTDNLLSWIEKNPCLAKKMKDPRISNAMTMFQTNPKQAMAKYANDKEMQNFFQQFSAVLGDHFQSLAREQDLQNNSTLRYKGADNVCGIVPHDPMRPSAEEEEQMKRILAMEDVAEILRDPRIGKLFEIIRASGSQDFRRVLQASPPDIQKKLHRLIEVGLFNVSS</sequence>
<gene>
    <name evidence="3" type="primary">LOC106815983</name>
</gene>
<protein>
    <submittedName>
        <fullName evidence="3">Uncharacterized protein LOC106815983</fullName>
    </submittedName>
</protein>
<accession>A0ABM1EUY2</accession>
<evidence type="ECO:0000313" key="3">
    <source>
        <dbReference type="RefSeq" id="XP_014676003.1"/>
    </source>
</evidence>
<feature type="region of interest" description="Disordered" evidence="1">
    <location>
        <begin position="46"/>
        <end position="82"/>
    </location>
</feature>
<dbReference type="Gene3D" id="1.10.260.100">
    <property type="match status" value="2"/>
</dbReference>
<feature type="compositionally biased region" description="Low complexity" evidence="1">
    <location>
        <begin position="59"/>
        <end position="70"/>
    </location>
</feature>
<keyword evidence="2" id="KW-1185">Reference proteome</keyword>
<reference evidence="3" key="1">
    <citation type="submission" date="2025-08" db="UniProtKB">
        <authorList>
            <consortium name="RefSeq"/>
        </authorList>
    </citation>
    <scope>IDENTIFICATION</scope>
</reference>
<dbReference type="RefSeq" id="XP_014676003.1">
    <property type="nucleotide sequence ID" value="XM_014820517.1"/>
</dbReference>
<dbReference type="Proteomes" id="UP000695022">
    <property type="component" value="Unplaced"/>
</dbReference>
<evidence type="ECO:0000256" key="1">
    <source>
        <dbReference type="SAM" id="MobiDB-lite"/>
    </source>
</evidence>
<name>A0ABM1EUY2_PRICU</name>